<dbReference type="AlphaFoldDB" id="A0A2P2PML1"/>
<sequence>MLKKGSSSMARLKIRLKLLIHVRLTAMHIGTQGEHKELPV</sequence>
<organism evidence="1">
    <name type="scientific">Rhizophora mucronata</name>
    <name type="common">Asiatic mangrove</name>
    <dbReference type="NCBI Taxonomy" id="61149"/>
    <lineage>
        <taxon>Eukaryota</taxon>
        <taxon>Viridiplantae</taxon>
        <taxon>Streptophyta</taxon>
        <taxon>Embryophyta</taxon>
        <taxon>Tracheophyta</taxon>
        <taxon>Spermatophyta</taxon>
        <taxon>Magnoliopsida</taxon>
        <taxon>eudicotyledons</taxon>
        <taxon>Gunneridae</taxon>
        <taxon>Pentapetalae</taxon>
        <taxon>rosids</taxon>
        <taxon>fabids</taxon>
        <taxon>Malpighiales</taxon>
        <taxon>Rhizophoraceae</taxon>
        <taxon>Rhizophora</taxon>
    </lineage>
</organism>
<dbReference type="EMBL" id="GGEC01075385">
    <property type="protein sequence ID" value="MBX55869.1"/>
    <property type="molecule type" value="Transcribed_RNA"/>
</dbReference>
<reference evidence="1" key="1">
    <citation type="submission" date="2018-02" db="EMBL/GenBank/DDBJ databases">
        <title>Rhizophora mucronata_Transcriptome.</title>
        <authorList>
            <person name="Meera S.P."/>
            <person name="Sreeshan A."/>
            <person name="Augustine A."/>
        </authorList>
    </citation>
    <scope>NUCLEOTIDE SEQUENCE</scope>
    <source>
        <tissue evidence="1">Leaf</tissue>
    </source>
</reference>
<accession>A0A2P2PML1</accession>
<evidence type="ECO:0000313" key="1">
    <source>
        <dbReference type="EMBL" id="MBX55869.1"/>
    </source>
</evidence>
<name>A0A2P2PML1_RHIMU</name>
<proteinExistence type="predicted"/>
<protein>
    <submittedName>
        <fullName evidence="1">Uncharacterized protein</fullName>
    </submittedName>
</protein>